<evidence type="ECO:0000256" key="1">
    <source>
        <dbReference type="ARBA" id="ARBA00001947"/>
    </source>
</evidence>
<dbReference type="EMBL" id="PJZK01000015">
    <property type="protein sequence ID" value="PLR47398.1"/>
    <property type="molecule type" value="Genomic_DNA"/>
</dbReference>
<dbReference type="InterPro" id="IPR013154">
    <property type="entry name" value="ADH-like_N"/>
</dbReference>
<dbReference type="PANTHER" id="PTHR43161:SF9">
    <property type="entry name" value="SORBITOL DEHYDROGENASE"/>
    <property type="match status" value="1"/>
</dbReference>
<dbReference type="InterPro" id="IPR013149">
    <property type="entry name" value="ADH-like_C"/>
</dbReference>
<dbReference type="GO" id="GO:0046872">
    <property type="term" value="F:metal ion binding"/>
    <property type="evidence" value="ECO:0007669"/>
    <property type="project" value="UniProtKB-KW"/>
</dbReference>
<evidence type="ECO:0000259" key="6">
    <source>
        <dbReference type="Pfam" id="PF00107"/>
    </source>
</evidence>
<dbReference type="AlphaFoldDB" id="A0A2N5EKX7"/>
<keyword evidence="3" id="KW-0479">Metal-binding</keyword>
<dbReference type="PANTHER" id="PTHR43161">
    <property type="entry name" value="SORBITOL DEHYDROGENASE"/>
    <property type="match status" value="1"/>
</dbReference>
<dbReference type="NCBIfam" id="NF007375">
    <property type="entry name" value="PRK09880.1"/>
    <property type="match status" value="1"/>
</dbReference>
<proteinExistence type="inferred from homology"/>
<dbReference type="InterPro" id="IPR011032">
    <property type="entry name" value="GroES-like_sf"/>
</dbReference>
<feature type="domain" description="Alcohol dehydrogenase-like N-terminal" evidence="7">
    <location>
        <begin position="28"/>
        <end position="142"/>
    </location>
</feature>
<feature type="domain" description="Alcohol dehydrogenase-like C-terminal" evidence="6">
    <location>
        <begin position="182"/>
        <end position="307"/>
    </location>
</feature>
<evidence type="ECO:0000313" key="9">
    <source>
        <dbReference type="Proteomes" id="UP000234626"/>
    </source>
</evidence>
<dbReference type="SUPFAM" id="SSF51735">
    <property type="entry name" value="NAD(P)-binding Rossmann-fold domains"/>
    <property type="match status" value="1"/>
</dbReference>
<accession>A0A2N5EKX7</accession>
<dbReference type="InterPro" id="IPR036291">
    <property type="entry name" value="NAD(P)-bd_dom_sf"/>
</dbReference>
<keyword evidence="5" id="KW-0560">Oxidoreductase</keyword>
<sequence>MQQKRINAVMIKQAHEVSYQPHEVAWDETQALVKVERGGICGSDIHYFLHGRAGMSILKAPMVLGHELIGRVEQAPAGSGLTTGQPVAINPSQPCRRCSFCYEGKPNLCRTMRFMGSAQFFPHVNGGFAEYVAVQPEQCIPYDQHADPRVMAFAEPLAVCIHAVRQAGDLVGKNVLVTGAGPIGCLVIAAARAAGAAHITATDLSERCRSLASEMGADAAVDPCDEALTAAWSNEGGTYDVSFEASGAPVAIASMVDYTRPGGTIVQLGMGTPDITYPVGRLLVKELILKGSFRFNGEFETAVRWLESKRINPLPLLSAEMPMSEAAPALALASDKGRAAKVQLTF</sequence>
<dbReference type="CDD" id="cd08232">
    <property type="entry name" value="idonate-5-DH"/>
    <property type="match status" value="1"/>
</dbReference>
<dbReference type="Pfam" id="PF08240">
    <property type="entry name" value="ADH_N"/>
    <property type="match status" value="1"/>
</dbReference>
<protein>
    <submittedName>
        <fullName evidence="8">L-idonate 5-dehydrogenase</fullName>
    </submittedName>
</protein>
<dbReference type="Gene3D" id="3.40.50.720">
    <property type="entry name" value="NAD(P)-binding Rossmann-like Domain"/>
    <property type="match status" value="1"/>
</dbReference>
<keyword evidence="4" id="KW-0862">Zinc</keyword>
<organism evidence="8 9">
    <name type="scientific">Chimaeribacter arupi</name>
    <dbReference type="NCBI Taxonomy" id="2060066"/>
    <lineage>
        <taxon>Bacteria</taxon>
        <taxon>Pseudomonadati</taxon>
        <taxon>Pseudomonadota</taxon>
        <taxon>Gammaproteobacteria</taxon>
        <taxon>Enterobacterales</taxon>
        <taxon>Yersiniaceae</taxon>
        <taxon>Chimaeribacter</taxon>
    </lineage>
</organism>
<evidence type="ECO:0000313" key="8">
    <source>
        <dbReference type="EMBL" id="PLR47398.1"/>
    </source>
</evidence>
<evidence type="ECO:0000256" key="3">
    <source>
        <dbReference type="ARBA" id="ARBA00022723"/>
    </source>
</evidence>
<reference evidence="8 9" key="1">
    <citation type="submission" date="2017-12" db="EMBL/GenBank/DDBJ databases">
        <title>Characterization of six clinical isolates of Enterochimera gen. nov., a novel genus of the Yersiniaciae family and the three species Enterochimera arupensis sp. nov., Enterochimera coloradensis sp. nov, and Enterochimera californica sp. nov.</title>
        <authorList>
            <person name="Rossi A."/>
            <person name="Fisher M."/>
        </authorList>
    </citation>
    <scope>NUCLEOTIDE SEQUENCE [LARGE SCALE GENOMIC DNA]</scope>
    <source>
        <strain evidence="8 9">2016Iso1</strain>
    </source>
</reference>
<comment type="caution">
    <text evidence="8">The sequence shown here is derived from an EMBL/GenBank/DDBJ whole genome shotgun (WGS) entry which is preliminary data.</text>
</comment>
<dbReference type="Gene3D" id="3.90.180.10">
    <property type="entry name" value="Medium-chain alcohol dehydrogenases, catalytic domain"/>
    <property type="match status" value="1"/>
</dbReference>
<dbReference type="SUPFAM" id="SSF50129">
    <property type="entry name" value="GroES-like"/>
    <property type="match status" value="1"/>
</dbReference>
<gene>
    <name evidence="8" type="ORF">CYR34_14735</name>
</gene>
<comment type="cofactor">
    <cofactor evidence="1">
        <name>Zn(2+)</name>
        <dbReference type="ChEBI" id="CHEBI:29105"/>
    </cofactor>
</comment>
<dbReference type="RefSeq" id="WP_101835378.1">
    <property type="nucleotide sequence ID" value="NZ_PJZK01000015.1"/>
</dbReference>
<evidence type="ECO:0000256" key="2">
    <source>
        <dbReference type="ARBA" id="ARBA00008072"/>
    </source>
</evidence>
<dbReference type="OrthoDB" id="9773078at2"/>
<comment type="similarity">
    <text evidence="2">Belongs to the zinc-containing alcohol dehydrogenase family.</text>
</comment>
<evidence type="ECO:0000259" key="7">
    <source>
        <dbReference type="Pfam" id="PF08240"/>
    </source>
</evidence>
<dbReference type="GO" id="GO:0016491">
    <property type="term" value="F:oxidoreductase activity"/>
    <property type="evidence" value="ECO:0007669"/>
    <property type="project" value="UniProtKB-KW"/>
</dbReference>
<keyword evidence="9" id="KW-1185">Reference proteome</keyword>
<dbReference type="Proteomes" id="UP000234626">
    <property type="component" value="Unassembled WGS sequence"/>
</dbReference>
<evidence type="ECO:0000256" key="5">
    <source>
        <dbReference type="ARBA" id="ARBA00023002"/>
    </source>
</evidence>
<evidence type="ECO:0000256" key="4">
    <source>
        <dbReference type="ARBA" id="ARBA00022833"/>
    </source>
</evidence>
<dbReference type="Pfam" id="PF00107">
    <property type="entry name" value="ADH_zinc_N"/>
    <property type="match status" value="1"/>
</dbReference>
<name>A0A2N5EKX7_9GAMM</name>